<organism evidence="7">
    <name type="scientific">Apis mellifera</name>
    <name type="common">Honeybee</name>
    <dbReference type="NCBI Taxonomy" id="7460"/>
    <lineage>
        <taxon>Eukaryota</taxon>
        <taxon>Metazoa</taxon>
        <taxon>Ecdysozoa</taxon>
        <taxon>Arthropoda</taxon>
        <taxon>Hexapoda</taxon>
        <taxon>Insecta</taxon>
        <taxon>Pterygota</taxon>
        <taxon>Neoptera</taxon>
        <taxon>Endopterygota</taxon>
        <taxon>Hymenoptera</taxon>
        <taxon>Apocrita</taxon>
        <taxon>Aculeata</taxon>
        <taxon>Apoidea</taxon>
        <taxon>Anthophila</taxon>
        <taxon>Apidae</taxon>
        <taxon>Apis</taxon>
    </lineage>
</organism>
<dbReference type="Gene3D" id="2.120.10.30">
    <property type="entry name" value="TolB, C-terminal domain"/>
    <property type="match status" value="1"/>
</dbReference>
<gene>
    <name evidence="7" type="primary">MRJP8</name>
</gene>
<dbReference type="EMBL" id="EU703874">
    <property type="protein sequence ID" value="ACD84799.1"/>
    <property type="molecule type" value="mRNA"/>
</dbReference>
<dbReference type="GO" id="GO:0005576">
    <property type="term" value="C:extracellular region"/>
    <property type="evidence" value="ECO:0007669"/>
    <property type="project" value="UniProtKB-SubCell"/>
</dbReference>
<evidence type="ECO:0000256" key="2">
    <source>
        <dbReference type="ARBA" id="ARBA00009127"/>
    </source>
</evidence>
<feature type="signal peptide" evidence="6">
    <location>
        <begin position="1"/>
        <end position="16"/>
    </location>
</feature>
<sequence>MIRWLLLMYLGIAVRCYRHSFENLTNSLKVIYEWKYIDYDFGSDEKRQAAIQSGDYNYTMNYLLDTDQWGDKTFVIIMKFNGVPSSLNVITNKTGNGGPLLAPYPDWTWAKNENCSGITSAYKIEIDMCDRLWVLDSGLINNVRSVCPPQLFVFDLNTSQLLKQVKIPHDIAVNTTTGKGALVTLSVQLLSCEVNGSTLVYIGDNEGFALIIYNNSDNSFQRLTSSTFASDPRYTTFTINGESFTLQSGIFGMALSPLTQNLYYSALSSHNLNYVNTEQFVKSQYQANNVHYQGKENILWTQASAKGISDNGVLFFGLVGDTSLACWNENRLLDRRNIEVVAKNKETLQAITGLKVKRRISFILVHGFPLEYEYVLAVSNRIQKVIYGFDFNDVNFRILIANVNDLIKNTRCISP</sequence>
<comment type="similarity">
    <text evidence="2">Belongs to the major royal jelly protein family.</text>
</comment>
<dbReference type="PANTHER" id="PTHR10009:SF7">
    <property type="entry name" value="GH10609P-RELATED"/>
    <property type="match status" value="1"/>
</dbReference>
<evidence type="ECO:0000256" key="4">
    <source>
        <dbReference type="ARBA" id="ARBA00022729"/>
    </source>
</evidence>
<evidence type="ECO:0000256" key="5">
    <source>
        <dbReference type="ARBA" id="ARBA00023180"/>
    </source>
</evidence>
<dbReference type="PANTHER" id="PTHR10009">
    <property type="entry name" value="PROTEIN YELLOW-RELATED"/>
    <property type="match status" value="1"/>
</dbReference>
<keyword evidence="5" id="KW-0325">Glycoprotein</keyword>
<dbReference type="Pfam" id="PF03022">
    <property type="entry name" value="MRJP"/>
    <property type="match status" value="1"/>
</dbReference>
<reference evidence="7" key="1">
    <citation type="journal article" date="2008" name="Toxicon">
        <title>Proteomic analysis of the honey bee worker venom gland focusing on the mechanisms of protection against tissue damage.</title>
        <authorList>
            <person name="Peiren N."/>
            <person name="de Graaf D.C."/>
            <person name="Vanrobaeys F."/>
            <person name="Danneels E.L."/>
            <person name="Devreese B."/>
            <person name="Van Beeumen J."/>
            <person name="Jacobs F.J."/>
        </authorList>
    </citation>
    <scope>NUCLEOTIDE SEQUENCE</scope>
    <source>
        <tissue evidence="7">Venom gland</tissue>
    </source>
</reference>
<dbReference type="InterPro" id="IPR017996">
    <property type="entry name" value="MRJP/yellow-related"/>
</dbReference>
<dbReference type="InterPro" id="IPR011042">
    <property type="entry name" value="6-blade_b-propeller_TolB-like"/>
</dbReference>
<evidence type="ECO:0000256" key="3">
    <source>
        <dbReference type="ARBA" id="ARBA00022525"/>
    </source>
</evidence>
<comment type="subcellular location">
    <subcellularLocation>
        <location evidence="1">Secreted</location>
    </subcellularLocation>
</comment>
<protein>
    <submittedName>
        <fullName evidence="7">Major royal jelly protein 8</fullName>
    </submittedName>
</protein>
<dbReference type="AlphaFoldDB" id="B3GM11"/>
<proteinExistence type="evidence at transcript level"/>
<dbReference type="SMR" id="B3GM11"/>
<accession>B3GM11</accession>
<keyword evidence="3" id="KW-0964">Secreted</keyword>
<feature type="chain" id="PRO_5002787600" evidence="6">
    <location>
        <begin position="17"/>
        <end position="415"/>
    </location>
</feature>
<evidence type="ECO:0000313" key="7">
    <source>
        <dbReference type="EMBL" id="ACD84799.1"/>
    </source>
</evidence>
<name>B3GM11_APIME</name>
<dbReference type="PRINTS" id="PR01366">
    <property type="entry name" value="ROYALJELLY"/>
</dbReference>
<keyword evidence="4 6" id="KW-0732">Signal</keyword>
<dbReference type="SUPFAM" id="SSF101898">
    <property type="entry name" value="NHL repeat"/>
    <property type="match status" value="1"/>
</dbReference>
<evidence type="ECO:0000256" key="6">
    <source>
        <dbReference type="SAM" id="SignalP"/>
    </source>
</evidence>
<evidence type="ECO:0000256" key="1">
    <source>
        <dbReference type="ARBA" id="ARBA00004613"/>
    </source>
</evidence>